<feature type="compositionally biased region" description="Acidic residues" evidence="1">
    <location>
        <begin position="243"/>
        <end position="255"/>
    </location>
</feature>
<accession>A0ABT0M235</accession>
<evidence type="ECO:0000256" key="1">
    <source>
        <dbReference type="SAM" id="MobiDB-lite"/>
    </source>
</evidence>
<evidence type="ECO:0008006" key="5">
    <source>
        <dbReference type="Google" id="ProtNLM"/>
    </source>
</evidence>
<name>A0ABT0M235_9RHOB</name>
<keyword evidence="2" id="KW-0472">Membrane</keyword>
<sequence length="618" mass="68177">MNLLERGLRSIREFTADSRAAVTVELVLVVPLLIWAFFATMIFNDAYRARTQAQAAALHIADAISRTTTIVDDAYLEGMNDVYDFLIADSQTSRLRITSVVWDRDTDQPLVLWSYGTRGMNALPDNTFQLMSAGDMGTLRELMDGEDGTDLVAGFTQMPNNDLHNRIPPVMPGEALILVESFTMWETPLRGVFLGFDILENTRLSPIAVVRPRFSPFINYEGAMDAAPPDADEFDGTPPEPVADPDADPVDPDDPADPVDVVATDFSSGVNPGWSSTQTTQAVNNGSGSSALGTYLGPFGNETRHAPLTFTNTFSQEMTEATYEFGLVLFGSWDGYHPDWTHPEGEAMILSVNDEVFAFEVFAHRPWGLHQRDRSHDLHTSQVRVRTRLYLENDSIDFDGNGWADQVWRLTVQVFAPTPTVTIGFAANTAEVVSDEGFGISYMRLAATPGQPTPPRWLADASTRIGVDNLTGFGVQAGCFEPNDPAQRLMLGNSDLWGGPIRMTRNVGGNTSLRDCRSDGLGFFNASPLMVLKYDNDTGNWDNNRLRIRTDDGANGFDCDATLLIRDPNDQWQFVDDLAGFGWNAGLELAHAQSGNYTIWAGRFGQGTCETQIVFEHY</sequence>
<dbReference type="RefSeq" id="WP_249058250.1">
    <property type="nucleotide sequence ID" value="NZ_JALZWP010000007.1"/>
</dbReference>
<evidence type="ECO:0000256" key="2">
    <source>
        <dbReference type="SAM" id="Phobius"/>
    </source>
</evidence>
<evidence type="ECO:0000313" key="4">
    <source>
        <dbReference type="Proteomes" id="UP001202550"/>
    </source>
</evidence>
<organism evidence="3 4">
    <name type="scientific">Roseinatronobacter domitianus</name>
    <dbReference type="NCBI Taxonomy" id="2940293"/>
    <lineage>
        <taxon>Bacteria</taxon>
        <taxon>Pseudomonadati</taxon>
        <taxon>Pseudomonadota</taxon>
        <taxon>Alphaproteobacteria</taxon>
        <taxon>Rhodobacterales</taxon>
        <taxon>Paracoccaceae</taxon>
        <taxon>Roseinatronobacter</taxon>
    </lineage>
</organism>
<feature type="region of interest" description="Disordered" evidence="1">
    <location>
        <begin position="225"/>
        <end position="255"/>
    </location>
</feature>
<comment type="caution">
    <text evidence="3">The sequence shown here is derived from an EMBL/GenBank/DDBJ whole genome shotgun (WGS) entry which is preliminary data.</text>
</comment>
<feature type="transmembrane region" description="Helical" evidence="2">
    <location>
        <begin position="20"/>
        <end position="43"/>
    </location>
</feature>
<dbReference type="Proteomes" id="UP001202550">
    <property type="component" value="Unassembled WGS sequence"/>
</dbReference>
<keyword evidence="2" id="KW-1133">Transmembrane helix</keyword>
<keyword evidence="2" id="KW-0812">Transmembrane</keyword>
<keyword evidence="4" id="KW-1185">Reference proteome</keyword>
<gene>
    <name evidence="3" type="ORF">M3N55_09290</name>
</gene>
<reference evidence="3 4" key="1">
    <citation type="submission" date="2022-05" db="EMBL/GenBank/DDBJ databases">
        <title>Seasonal and diel survey of microbial diversity of the Tyrrhenian coast.</title>
        <authorList>
            <person name="Gattoni G."/>
            <person name="Corral P."/>
        </authorList>
    </citation>
    <scope>NUCLEOTIDE SEQUENCE [LARGE SCALE GENOMIC DNA]</scope>
    <source>
        <strain evidence="3 4">V10</strain>
    </source>
</reference>
<protein>
    <recommendedName>
        <fullName evidence="5">Pilus assembly protein</fullName>
    </recommendedName>
</protein>
<proteinExistence type="predicted"/>
<evidence type="ECO:0000313" key="3">
    <source>
        <dbReference type="EMBL" id="MCL1628926.1"/>
    </source>
</evidence>
<dbReference type="EMBL" id="JALZWP010000007">
    <property type="protein sequence ID" value="MCL1628926.1"/>
    <property type="molecule type" value="Genomic_DNA"/>
</dbReference>